<feature type="domain" description="DUF8182" evidence="2">
    <location>
        <begin position="103"/>
        <end position="180"/>
    </location>
</feature>
<keyword evidence="4" id="KW-1185">Reference proteome</keyword>
<reference evidence="3 4" key="1">
    <citation type="submission" date="2019-11" db="EMBL/GenBank/DDBJ databases">
        <title>Comparative genomics of hydrocarbon-degrading Desulfosarcina strains.</title>
        <authorList>
            <person name="Watanabe M."/>
            <person name="Kojima H."/>
            <person name="Fukui M."/>
        </authorList>
    </citation>
    <scope>NUCLEOTIDE SEQUENCE [LARGE SCALE GENOMIC DNA]</scope>
    <source>
        <strain evidence="4">oXyS1</strain>
    </source>
</reference>
<accession>A0A5K8AAJ1</accession>
<evidence type="ECO:0000313" key="4">
    <source>
        <dbReference type="Proteomes" id="UP000422108"/>
    </source>
</evidence>
<evidence type="ECO:0000259" key="2">
    <source>
        <dbReference type="Pfam" id="PF26554"/>
    </source>
</evidence>
<feature type="domain" description="Putative Se/S carrier protein-like" evidence="1">
    <location>
        <begin position="25"/>
        <end position="91"/>
    </location>
</feature>
<evidence type="ECO:0000313" key="3">
    <source>
        <dbReference type="EMBL" id="BBO89488.1"/>
    </source>
</evidence>
<dbReference type="InterPro" id="IPR021778">
    <property type="entry name" value="Se/S_carrier-like"/>
</dbReference>
<dbReference type="InterPro" id="IPR058495">
    <property type="entry name" value="DUF8182"/>
</dbReference>
<dbReference type="Pfam" id="PF26554">
    <property type="entry name" value="DUF8182"/>
    <property type="match status" value="1"/>
</dbReference>
<dbReference type="Proteomes" id="UP000422108">
    <property type="component" value="Chromosome"/>
</dbReference>
<gene>
    <name evidence="3" type="ORF">DSCOOX_26680</name>
</gene>
<dbReference type="Pfam" id="PF11823">
    <property type="entry name" value="Se_S_carrier"/>
    <property type="match status" value="1"/>
</dbReference>
<sequence length="185" mass="20571">MAFFNFFKRSAPGQRPVEVRHEDRGFLVFENTSEVIQAENRLKKEGWHVQVMGPPPEIHSGCDLVITFPLIEELNILRLLEQADLTPLSVVPVTGPLLEPVGLFQVKDFGEHLMVRAANMKLVVEKKSRRIVNISGGGCPDVPYLAQEMVGRTLDDAPRPRAIGHTLCGYALELAFAETLNQCAP</sequence>
<protein>
    <submittedName>
        <fullName evidence="3">Uncharacterized protein</fullName>
    </submittedName>
</protein>
<dbReference type="RefSeq" id="WP_155310680.1">
    <property type="nucleotide sequence ID" value="NZ_AP021879.1"/>
</dbReference>
<dbReference type="AlphaFoldDB" id="A0A5K8AAJ1"/>
<proteinExistence type="predicted"/>
<organism evidence="3 4">
    <name type="scientific">Desulfosarcina ovata subsp. ovata</name>
    <dbReference type="NCBI Taxonomy" id="2752305"/>
    <lineage>
        <taxon>Bacteria</taxon>
        <taxon>Pseudomonadati</taxon>
        <taxon>Thermodesulfobacteriota</taxon>
        <taxon>Desulfobacteria</taxon>
        <taxon>Desulfobacterales</taxon>
        <taxon>Desulfosarcinaceae</taxon>
        <taxon>Desulfosarcina</taxon>
    </lineage>
</organism>
<evidence type="ECO:0000259" key="1">
    <source>
        <dbReference type="Pfam" id="PF11823"/>
    </source>
</evidence>
<name>A0A5K8AAJ1_9BACT</name>
<dbReference type="EMBL" id="AP021879">
    <property type="protein sequence ID" value="BBO89488.1"/>
    <property type="molecule type" value="Genomic_DNA"/>
</dbReference>